<dbReference type="Ensembl" id="ENSLOCT00000017216.1">
    <property type="protein sequence ID" value="ENSLOCP00000017185.1"/>
    <property type="gene ID" value="ENSLOCG00000013935.1"/>
</dbReference>
<keyword evidence="1" id="KW-0732">Signal</keyword>
<feature type="signal peptide" evidence="1">
    <location>
        <begin position="1"/>
        <end position="22"/>
    </location>
</feature>
<feature type="domain" description="ZP" evidence="2">
    <location>
        <begin position="602"/>
        <end position="704"/>
    </location>
</feature>
<dbReference type="FunCoup" id="W5N976">
    <property type="interactions" value="29"/>
</dbReference>
<dbReference type="Pfam" id="PF26562">
    <property type="entry name" value="Ig-like"/>
    <property type="match status" value="1"/>
</dbReference>
<evidence type="ECO:0000313" key="3">
    <source>
        <dbReference type="Ensembl" id="ENSLOCP00000017185.1"/>
    </source>
</evidence>
<dbReference type="Pfam" id="PF23344">
    <property type="entry name" value="ZP-N"/>
    <property type="match status" value="1"/>
</dbReference>
<dbReference type="InterPro" id="IPR055356">
    <property type="entry name" value="ZP-N"/>
</dbReference>
<accession>W5N976</accession>
<dbReference type="EMBL" id="AHAT01029660">
    <property type="status" value="NOT_ANNOTATED_CDS"/>
    <property type="molecule type" value="Genomic_DNA"/>
</dbReference>
<dbReference type="AlphaFoldDB" id="W5N976"/>
<dbReference type="PANTHER" id="PTHR47130:SF6">
    <property type="entry name" value="EGG ENVELOPE GLYCOPROTEIN-LIKE PRECURSOR"/>
    <property type="match status" value="1"/>
</dbReference>
<reference evidence="3" key="2">
    <citation type="submission" date="2025-08" db="UniProtKB">
        <authorList>
            <consortium name="Ensembl"/>
        </authorList>
    </citation>
    <scope>IDENTIFICATION</scope>
</reference>
<proteinExistence type="predicted"/>
<keyword evidence="4" id="KW-1185">Reference proteome</keyword>
<evidence type="ECO:0000259" key="2">
    <source>
        <dbReference type="PROSITE" id="PS51034"/>
    </source>
</evidence>
<dbReference type="PROSITE" id="PS51034">
    <property type="entry name" value="ZP_2"/>
    <property type="match status" value="1"/>
</dbReference>
<dbReference type="HOGENOM" id="CLU_013112_1_1_1"/>
<dbReference type="InParanoid" id="W5N976"/>
<protein>
    <recommendedName>
        <fullName evidence="2">ZP domain-containing protein</fullName>
    </recommendedName>
</protein>
<dbReference type="STRING" id="7918.ENSLOCP00000017185"/>
<dbReference type="PANTHER" id="PTHR47130">
    <property type="entry name" value="SI:DKEY-19B23.11-RELATED"/>
    <property type="match status" value="1"/>
</dbReference>
<reference evidence="4" key="1">
    <citation type="submission" date="2011-12" db="EMBL/GenBank/DDBJ databases">
        <title>The Draft Genome of Lepisosteus oculatus.</title>
        <authorList>
            <consortium name="The Broad Institute Genome Assembly &amp; Analysis Group"/>
            <consortium name="Computational R&amp;D Group"/>
            <consortium name="and Sequencing Platform"/>
            <person name="Di Palma F."/>
            <person name="Alfoldi J."/>
            <person name="Johnson J."/>
            <person name="Berlin A."/>
            <person name="Gnerre S."/>
            <person name="Jaffe D."/>
            <person name="MacCallum I."/>
            <person name="Young S."/>
            <person name="Walker B.J."/>
            <person name="Lander E.S."/>
            <person name="Lindblad-Toh K."/>
        </authorList>
    </citation>
    <scope>NUCLEOTIDE SEQUENCE [LARGE SCALE GENOMIC DNA]</scope>
</reference>
<evidence type="ECO:0000313" key="4">
    <source>
        <dbReference type="Proteomes" id="UP000018468"/>
    </source>
</evidence>
<organism evidence="3 4">
    <name type="scientific">Lepisosteus oculatus</name>
    <name type="common">Spotted gar</name>
    <dbReference type="NCBI Taxonomy" id="7918"/>
    <lineage>
        <taxon>Eukaryota</taxon>
        <taxon>Metazoa</taxon>
        <taxon>Chordata</taxon>
        <taxon>Craniata</taxon>
        <taxon>Vertebrata</taxon>
        <taxon>Euteleostomi</taxon>
        <taxon>Actinopterygii</taxon>
        <taxon>Neopterygii</taxon>
        <taxon>Holostei</taxon>
        <taxon>Semionotiformes</taxon>
        <taxon>Lepisosteidae</taxon>
        <taxon>Lepisosteus</taxon>
    </lineage>
</organism>
<dbReference type="Bgee" id="ENSLOCG00000013935">
    <property type="expression patterns" value="Expressed in ovary and 7 other cell types or tissues"/>
</dbReference>
<dbReference type="InterPro" id="IPR001507">
    <property type="entry name" value="ZP_dom"/>
</dbReference>
<evidence type="ECO:0000256" key="1">
    <source>
        <dbReference type="SAM" id="SignalP"/>
    </source>
</evidence>
<dbReference type="Gene3D" id="2.60.40.3210">
    <property type="entry name" value="Zona pellucida, ZP-N domain"/>
    <property type="match status" value="1"/>
</dbReference>
<dbReference type="EMBL" id="AHAT01029659">
    <property type="status" value="NOT_ANNOTATED_CDS"/>
    <property type="molecule type" value="Genomic_DNA"/>
</dbReference>
<feature type="chain" id="PRO_5004867443" description="ZP domain-containing protein" evidence="1">
    <location>
        <begin position="23"/>
        <end position="704"/>
    </location>
</feature>
<dbReference type="Proteomes" id="UP000018468">
    <property type="component" value="Linkage group LG2"/>
</dbReference>
<reference evidence="3" key="3">
    <citation type="submission" date="2025-09" db="UniProtKB">
        <authorList>
            <consortium name="Ensembl"/>
        </authorList>
    </citation>
    <scope>IDENTIFICATION</scope>
</reference>
<dbReference type="eggNOG" id="ENOG502QPVI">
    <property type="taxonomic scope" value="Eukaryota"/>
</dbReference>
<dbReference type="OMA" id="DMSIACP"/>
<dbReference type="GeneTree" id="ENSGT00940000165918"/>
<sequence length="704" mass="79557">YFFFSLPRVVMLYASLSTGVTAADPPPGAIVSECRDRYFWVSVDSGFAGLDYDFNVVDGQVVQVLDETYAAQCGFTHSSFNLTGRLIFRASFFACHVVNVNDQTFTLSYQFVTRDESGRATVFPSAITCRLLLPWKPREVVCEENYMEVSVGRDVPVIQQEYLVQMLNLASPIQFQGPGEAMATWQIAFQKSGVPDQIMNVTYAISLGYMVNSTSSRAVFRSAYNKSKTEILKVDGVTVEAIDATIFFQQKWMLILIDVSAACTKAYLIWSTPRIMLPLVQDPSSFEDKSIGMGLGGQLLNSSTMNQRGYKLQLVKQLMQISIPYGAVGGYLESRVIDNHYNQRYSIDLFFEHLWADDQYEVTQHCMFVPVSTPFIPQTPFTIDQTIPEEKMFTVYLGIFNPDVELKALNLNGVPLTMPQVQARGFPVSEVQYPNGTHAYVLKVPFQDPIVIKDYISKGVNRYTLKINYTLNIIPKDDPYYHPATVTQDIKDILPPEVTGVCKNQSILFTVQKEEVNNIWLLYIGEDQLTTELAAERGYILQNGSMTLVLEVPLFAVGFSYEEVSLTDFYASITINVKDYKTLEVVNSTRIRCLFSTTELLVCMPNGFMTAVVSTTVPVPYVDPKKTTLLDKKCGPKEADDTRALFNFSVSTCGTRRYVTGQYLIYENEVVYTRVLYPYNAPVITRDTEYRLTIRCYYPINGTR</sequence>
<name>W5N976_LEPOC</name>
<dbReference type="InterPro" id="IPR058876">
    <property type="entry name" value="Ig-like_ZP"/>
</dbReference>